<dbReference type="InterPro" id="IPR002197">
    <property type="entry name" value="HTH_Fis"/>
</dbReference>
<accession>A0ABY8S668</accession>
<evidence type="ECO:0000313" key="2">
    <source>
        <dbReference type="EMBL" id="WHP06956.1"/>
    </source>
</evidence>
<dbReference type="PRINTS" id="PR01590">
    <property type="entry name" value="HTHFIS"/>
</dbReference>
<evidence type="ECO:0000259" key="1">
    <source>
        <dbReference type="Pfam" id="PF02954"/>
    </source>
</evidence>
<dbReference type="InterPro" id="IPR009057">
    <property type="entry name" value="Homeodomain-like_sf"/>
</dbReference>
<dbReference type="EMBL" id="CP125669">
    <property type="protein sequence ID" value="WHP06956.1"/>
    <property type="molecule type" value="Genomic_DNA"/>
</dbReference>
<keyword evidence="3" id="KW-1185">Reference proteome</keyword>
<sequence length="78" mass="8585">MNNSIVLRESDIDKAISSGVNVTKSLVQHLENVLIEKALIKTKGNQRAAAELIGMSRSKLGQRARQLAKCKTLEQSHD</sequence>
<proteinExistence type="predicted"/>
<evidence type="ECO:0000313" key="3">
    <source>
        <dbReference type="Proteomes" id="UP001229836"/>
    </source>
</evidence>
<gene>
    <name evidence="2" type="ORF">QLH32_05680</name>
</gene>
<organism evidence="2 3">
    <name type="scientific">Acinetobacter corruptisaponis</name>
    <dbReference type="NCBI Taxonomy" id="3045147"/>
    <lineage>
        <taxon>Bacteria</taxon>
        <taxon>Pseudomonadati</taxon>
        <taxon>Pseudomonadota</taxon>
        <taxon>Gammaproteobacteria</taxon>
        <taxon>Moraxellales</taxon>
        <taxon>Moraxellaceae</taxon>
        <taxon>Acinetobacter</taxon>
    </lineage>
</organism>
<dbReference type="Proteomes" id="UP001229836">
    <property type="component" value="Chromosome"/>
</dbReference>
<dbReference type="RefSeq" id="WP_283268578.1">
    <property type="nucleotide sequence ID" value="NZ_CP125669.1"/>
</dbReference>
<dbReference type="Pfam" id="PF02954">
    <property type="entry name" value="HTH_8"/>
    <property type="match status" value="1"/>
</dbReference>
<dbReference type="SUPFAM" id="SSF46689">
    <property type="entry name" value="Homeodomain-like"/>
    <property type="match status" value="1"/>
</dbReference>
<dbReference type="Gene3D" id="1.10.10.60">
    <property type="entry name" value="Homeodomain-like"/>
    <property type="match status" value="1"/>
</dbReference>
<reference evidence="2 3" key="1">
    <citation type="submission" date="2023-05" db="EMBL/GenBank/DDBJ databases">
        <title>The complete genome of Acinetobacter sp. nov KCTC 92772.</title>
        <authorList>
            <person name="Zhou G."/>
        </authorList>
    </citation>
    <scope>NUCLEOTIDE SEQUENCE [LARGE SCALE GENOMIC DNA]</scope>
    <source>
        <strain evidence="2 3">KCTC 92772</strain>
    </source>
</reference>
<protein>
    <submittedName>
        <fullName evidence="2">Helix-turn-helix domain-containing protein</fullName>
    </submittedName>
</protein>
<name>A0ABY8S668_9GAMM</name>
<feature type="domain" description="DNA binding HTH" evidence="1">
    <location>
        <begin position="30"/>
        <end position="63"/>
    </location>
</feature>